<accession>A0A5B8C2V6</accession>
<dbReference type="Proteomes" id="UP000314616">
    <property type="component" value="Chromosome"/>
</dbReference>
<dbReference type="InterPro" id="IPR005481">
    <property type="entry name" value="BC-like_N"/>
</dbReference>
<evidence type="ECO:0000256" key="2">
    <source>
        <dbReference type="ARBA" id="ARBA00022598"/>
    </source>
</evidence>
<sequence length="675" mass="69998">MSAVFASLLVANRGEIALRVIRAARAAGLRTVAVYSDADRGAPHVTAADDAARLGPAPATESYLSIHAILAAARATGADAVHPGYGFLSESAELARACEEAGLVWVGPPSAVVARMGRKDAAREAAEAAGVDVLPAITDDDDGRLASRALAEVGLPVMVKAAAGGGGKGMRVVTDAGALPGALAAAHREAVAAFGDGTLLVERYVPRGRHVEVQVLADSHGHVLHLGERDCSVQRRHQKVVEESPAPTISTDLRARVCDAAVRLSREIGYVGAGTVEFLVAGEGTGAEAYFLEMNTRLQVEHPVTEAVTGLDLVALQLSVAQGAPLPLTQADVNVRGHAIEARVYAEDADFLPQAGRASAVRWPAGARVDAGLVAGQEVGTWYDPLLGKVIAHGPTREAARLRLVAALDDTAILGLTTNAGMLRRLLASEAFARSELDTGWLDEHPRAFPPGPADVALCAAAWVLGTTAADDVTHPFGAGDGWRSGGPPGAVLVDLNHGGVRHRLRVDRAARRVERVRDEVAGPFSVVVGRSVTAPREDRQAIEVRLEVGGAWQRATVLAGDLGMPGHVPGVGSGVAVAHHGEAYRFTVHDPLTTATAAPVDGVVSAPMPGQVRAVSVVPDERVAAGQVLGVLEAMKMEMPLIAPHAGTVESVDTAVGDQVEPGQTLFTVAREEP</sequence>
<dbReference type="AlphaFoldDB" id="A0A5B8C2V6"/>
<dbReference type="GO" id="GO:0016874">
    <property type="term" value="F:ligase activity"/>
    <property type="evidence" value="ECO:0007669"/>
    <property type="project" value="UniProtKB-KW"/>
</dbReference>
<evidence type="ECO:0000259" key="9">
    <source>
        <dbReference type="PROSITE" id="PS50979"/>
    </source>
</evidence>
<dbReference type="PROSITE" id="PS50975">
    <property type="entry name" value="ATP_GRASP"/>
    <property type="match status" value="1"/>
</dbReference>
<comment type="cofactor">
    <cofactor evidence="1">
        <name>biotin</name>
        <dbReference type="ChEBI" id="CHEBI:57586"/>
    </cofactor>
</comment>
<gene>
    <name evidence="10" type="ORF">FE374_10675</name>
</gene>
<evidence type="ECO:0000256" key="3">
    <source>
        <dbReference type="ARBA" id="ARBA00022741"/>
    </source>
</evidence>
<dbReference type="Gene3D" id="3.30.700.40">
    <property type="match status" value="1"/>
</dbReference>
<organism evidence="10 11">
    <name type="scientific">Georgenia yuyongxinii</name>
    <dbReference type="NCBI Taxonomy" id="2589797"/>
    <lineage>
        <taxon>Bacteria</taxon>
        <taxon>Bacillati</taxon>
        <taxon>Actinomycetota</taxon>
        <taxon>Actinomycetes</taxon>
        <taxon>Micrococcales</taxon>
        <taxon>Bogoriellaceae</taxon>
        <taxon>Georgenia</taxon>
    </lineage>
</organism>
<dbReference type="KEGG" id="gyu:FE374_10675"/>
<reference evidence="10 11" key="1">
    <citation type="submission" date="2019-05" db="EMBL/GenBank/DDBJ databases">
        <title>Georgenia *** sp. nov., and Georgenia *** sp. nov., isolated from the intestinal contents of plateau pika (Ochotona curzoniae) in the Qinghai-Tibet plateau of China.</title>
        <authorList>
            <person name="Tian Z."/>
        </authorList>
    </citation>
    <scope>NUCLEOTIDE SEQUENCE [LARGE SCALE GENOMIC DNA]</scope>
    <source>
        <strain evidence="10 11">Z443</strain>
    </source>
</reference>
<dbReference type="PROSITE" id="PS00188">
    <property type="entry name" value="BIOTIN"/>
    <property type="match status" value="1"/>
</dbReference>
<dbReference type="InterPro" id="IPR011761">
    <property type="entry name" value="ATP-grasp"/>
</dbReference>
<protein>
    <submittedName>
        <fullName evidence="10">ATP-grasp domain-containing protein</fullName>
    </submittedName>
</protein>
<dbReference type="OrthoDB" id="9760256at2"/>
<dbReference type="Gene3D" id="2.40.50.100">
    <property type="match status" value="1"/>
</dbReference>
<keyword evidence="3 6" id="KW-0547">Nucleotide-binding</keyword>
<dbReference type="GO" id="GO:0046872">
    <property type="term" value="F:metal ion binding"/>
    <property type="evidence" value="ECO:0007669"/>
    <property type="project" value="InterPro"/>
</dbReference>
<evidence type="ECO:0000259" key="8">
    <source>
        <dbReference type="PROSITE" id="PS50975"/>
    </source>
</evidence>
<dbReference type="SUPFAM" id="SSF51246">
    <property type="entry name" value="Rudiment single hybrid motif"/>
    <property type="match status" value="1"/>
</dbReference>
<evidence type="ECO:0000256" key="1">
    <source>
        <dbReference type="ARBA" id="ARBA00001953"/>
    </source>
</evidence>
<evidence type="ECO:0000256" key="5">
    <source>
        <dbReference type="ARBA" id="ARBA00023267"/>
    </source>
</evidence>
<dbReference type="InterPro" id="IPR000089">
    <property type="entry name" value="Biotin_lipoyl"/>
</dbReference>
<dbReference type="InterPro" id="IPR011764">
    <property type="entry name" value="Biotin_carboxylation_dom"/>
</dbReference>
<evidence type="ECO:0000313" key="10">
    <source>
        <dbReference type="EMBL" id="QDC25009.1"/>
    </source>
</evidence>
<proteinExistence type="predicted"/>
<dbReference type="SMART" id="SM00878">
    <property type="entry name" value="Biotin_carb_C"/>
    <property type="match status" value="1"/>
</dbReference>
<dbReference type="Pfam" id="PF00364">
    <property type="entry name" value="Biotin_lipoyl"/>
    <property type="match status" value="1"/>
</dbReference>
<dbReference type="InterPro" id="IPR005482">
    <property type="entry name" value="Biotin_COase_C"/>
</dbReference>
<feature type="domain" description="Biotin carboxylation" evidence="9">
    <location>
        <begin position="4"/>
        <end position="447"/>
    </location>
</feature>
<dbReference type="InterPro" id="IPR011054">
    <property type="entry name" value="Rudment_hybrid_motif"/>
</dbReference>
<dbReference type="SUPFAM" id="SSF56059">
    <property type="entry name" value="Glutathione synthetase ATP-binding domain-like"/>
    <property type="match status" value="1"/>
</dbReference>
<dbReference type="PROSITE" id="PS00867">
    <property type="entry name" value="CPSASE_2"/>
    <property type="match status" value="1"/>
</dbReference>
<dbReference type="GO" id="GO:0005524">
    <property type="term" value="F:ATP binding"/>
    <property type="evidence" value="ECO:0007669"/>
    <property type="project" value="UniProtKB-UniRule"/>
</dbReference>
<dbReference type="FunFam" id="3.40.50.20:FF:000010">
    <property type="entry name" value="Propionyl-CoA carboxylase subunit alpha"/>
    <property type="match status" value="1"/>
</dbReference>
<dbReference type="CDD" id="cd06850">
    <property type="entry name" value="biotinyl_domain"/>
    <property type="match status" value="1"/>
</dbReference>
<evidence type="ECO:0000256" key="4">
    <source>
        <dbReference type="ARBA" id="ARBA00022840"/>
    </source>
</evidence>
<dbReference type="PROSITE" id="PS50979">
    <property type="entry name" value="BC"/>
    <property type="match status" value="1"/>
</dbReference>
<keyword evidence="4 6" id="KW-0067">ATP-binding</keyword>
<name>A0A5B8C2V6_9MICO</name>
<keyword evidence="5" id="KW-0092">Biotin</keyword>
<dbReference type="InterPro" id="IPR050856">
    <property type="entry name" value="Biotin_carboxylase_complex"/>
</dbReference>
<feature type="domain" description="Lipoyl-binding" evidence="7">
    <location>
        <begin position="586"/>
        <end position="671"/>
    </location>
</feature>
<evidence type="ECO:0000256" key="6">
    <source>
        <dbReference type="PROSITE-ProRule" id="PRU00409"/>
    </source>
</evidence>
<dbReference type="SUPFAM" id="SSF52440">
    <property type="entry name" value="PreATP-grasp domain"/>
    <property type="match status" value="1"/>
</dbReference>
<dbReference type="InterPro" id="IPR001882">
    <property type="entry name" value="Biotin_BS"/>
</dbReference>
<dbReference type="InterPro" id="IPR011053">
    <property type="entry name" value="Single_hybrid_motif"/>
</dbReference>
<dbReference type="SUPFAM" id="SSF51230">
    <property type="entry name" value="Single hybrid motif"/>
    <property type="match status" value="1"/>
</dbReference>
<dbReference type="InterPro" id="IPR005479">
    <property type="entry name" value="CPAse_ATP-bd"/>
</dbReference>
<dbReference type="EMBL" id="CP040915">
    <property type="protein sequence ID" value="QDC25009.1"/>
    <property type="molecule type" value="Genomic_DNA"/>
</dbReference>
<feature type="domain" description="ATP-grasp" evidence="8">
    <location>
        <begin position="123"/>
        <end position="322"/>
    </location>
</feature>
<evidence type="ECO:0000259" key="7">
    <source>
        <dbReference type="PROSITE" id="PS50968"/>
    </source>
</evidence>
<dbReference type="Pfam" id="PF02786">
    <property type="entry name" value="CPSase_L_D2"/>
    <property type="match status" value="1"/>
</dbReference>
<keyword evidence="2" id="KW-0436">Ligase</keyword>
<dbReference type="Pfam" id="PF02785">
    <property type="entry name" value="Biotin_carb_C"/>
    <property type="match status" value="1"/>
</dbReference>
<dbReference type="PROSITE" id="PS50968">
    <property type="entry name" value="BIOTINYL_LIPOYL"/>
    <property type="match status" value="1"/>
</dbReference>
<dbReference type="InterPro" id="IPR016185">
    <property type="entry name" value="PreATP-grasp_dom_sf"/>
</dbReference>
<dbReference type="PANTHER" id="PTHR18866:SF126">
    <property type="entry name" value="BIOTIN CARBOXYLASE"/>
    <property type="match status" value="1"/>
</dbReference>
<dbReference type="Pfam" id="PF00289">
    <property type="entry name" value="Biotin_carb_N"/>
    <property type="match status" value="1"/>
</dbReference>
<dbReference type="PANTHER" id="PTHR18866">
    <property type="entry name" value="CARBOXYLASE:PYRUVATE/ACETYL-COA/PROPIONYL-COA CARBOXYLASE"/>
    <property type="match status" value="1"/>
</dbReference>
<evidence type="ECO:0000313" key="11">
    <source>
        <dbReference type="Proteomes" id="UP000314616"/>
    </source>
</evidence>
<dbReference type="Gene3D" id="3.30.470.20">
    <property type="entry name" value="ATP-grasp fold, B domain"/>
    <property type="match status" value="1"/>
</dbReference>